<dbReference type="Proteomes" id="UP000672032">
    <property type="component" value="Chromosome 1"/>
</dbReference>
<evidence type="ECO:0000256" key="6">
    <source>
        <dbReference type="ARBA" id="ARBA00022679"/>
    </source>
</evidence>
<comment type="pathway">
    <text evidence="5">Cofactor biosynthesis; thiamine diphosphate biosynthesis; thiamine phosphate from 4-amino-2-methyl-5-diphosphomethylpyrimidine and 4-methyl-5-(2-phosphoethyl)-thiazole: step 1/1.</text>
</comment>
<keyword evidence="7" id="KW-0479">Metal-binding</keyword>
<dbReference type="GO" id="GO:0005524">
    <property type="term" value="F:ATP binding"/>
    <property type="evidence" value="ECO:0007669"/>
    <property type="project" value="UniProtKB-KW"/>
</dbReference>
<dbReference type="Pfam" id="PF02110">
    <property type="entry name" value="HK"/>
    <property type="match status" value="1"/>
</dbReference>
<dbReference type="FunFam" id="3.40.1190.20:FF:000042">
    <property type="entry name" value="Probable thiamine biosynthetic bifunctional enzyme"/>
    <property type="match status" value="1"/>
</dbReference>
<evidence type="ECO:0000256" key="14">
    <source>
        <dbReference type="ARBA" id="ARBA00047851"/>
    </source>
</evidence>
<evidence type="ECO:0000256" key="2">
    <source>
        <dbReference type="ARBA" id="ARBA00001946"/>
    </source>
</evidence>
<organism evidence="19 20">
    <name type="scientific">Monilinia vaccinii-corymbosi</name>
    <dbReference type="NCBI Taxonomy" id="61207"/>
    <lineage>
        <taxon>Eukaryota</taxon>
        <taxon>Fungi</taxon>
        <taxon>Dikarya</taxon>
        <taxon>Ascomycota</taxon>
        <taxon>Pezizomycotina</taxon>
        <taxon>Leotiomycetes</taxon>
        <taxon>Helotiales</taxon>
        <taxon>Sclerotiniaceae</taxon>
        <taxon>Monilinia</taxon>
    </lineage>
</organism>
<evidence type="ECO:0000256" key="1">
    <source>
        <dbReference type="ARBA" id="ARBA00001771"/>
    </source>
</evidence>
<comment type="catalytic activity">
    <reaction evidence="14">
        <text>2-(2-carboxy-4-methylthiazol-5-yl)ethyl phosphate + 4-amino-2-methyl-5-(diphosphooxymethyl)pyrimidine + 2 H(+) = thiamine phosphate + CO2 + diphosphate</text>
        <dbReference type="Rhea" id="RHEA:47848"/>
        <dbReference type="ChEBI" id="CHEBI:15378"/>
        <dbReference type="ChEBI" id="CHEBI:16526"/>
        <dbReference type="ChEBI" id="CHEBI:33019"/>
        <dbReference type="ChEBI" id="CHEBI:37575"/>
        <dbReference type="ChEBI" id="CHEBI:57841"/>
        <dbReference type="ChEBI" id="CHEBI:62890"/>
        <dbReference type="EC" id="2.5.1.3"/>
    </reaction>
</comment>
<keyword evidence="8" id="KW-0547">Nucleotide-binding</keyword>
<dbReference type="OrthoDB" id="4994at2759"/>
<dbReference type="HAMAP" id="MF_00228">
    <property type="entry name" value="Thz_kinase"/>
    <property type="match status" value="1"/>
</dbReference>
<dbReference type="CDD" id="cd01170">
    <property type="entry name" value="THZ_kinase"/>
    <property type="match status" value="1"/>
</dbReference>
<keyword evidence="10" id="KW-0067">ATP-binding</keyword>
<dbReference type="NCBIfam" id="TIGR00693">
    <property type="entry name" value="thiE"/>
    <property type="match status" value="1"/>
</dbReference>
<evidence type="ECO:0000256" key="13">
    <source>
        <dbReference type="ARBA" id="ARBA00047334"/>
    </source>
</evidence>
<name>A0A8A3NUM7_9HELO</name>
<evidence type="ECO:0000256" key="4">
    <source>
        <dbReference type="ARBA" id="ARBA00004868"/>
    </source>
</evidence>
<dbReference type="InterPro" id="IPR000417">
    <property type="entry name" value="Hyethyz_kinase"/>
</dbReference>
<dbReference type="GO" id="GO:0005737">
    <property type="term" value="C:cytoplasm"/>
    <property type="evidence" value="ECO:0007669"/>
    <property type="project" value="TreeGrafter"/>
</dbReference>
<dbReference type="SUPFAM" id="SSF51391">
    <property type="entry name" value="Thiamin phosphate synthase"/>
    <property type="match status" value="1"/>
</dbReference>
<evidence type="ECO:0000256" key="11">
    <source>
        <dbReference type="ARBA" id="ARBA00022842"/>
    </source>
</evidence>
<evidence type="ECO:0000256" key="3">
    <source>
        <dbReference type="ARBA" id="ARBA00003814"/>
    </source>
</evidence>
<comment type="cofactor">
    <cofactor evidence="2">
        <name>Mg(2+)</name>
        <dbReference type="ChEBI" id="CHEBI:18420"/>
    </cofactor>
</comment>
<dbReference type="EMBL" id="CP063405">
    <property type="protein sequence ID" value="QSZ29163.1"/>
    <property type="molecule type" value="Genomic_DNA"/>
</dbReference>
<dbReference type="InterPro" id="IPR022998">
    <property type="entry name" value="ThiamineP_synth_TenI"/>
</dbReference>
<dbReference type="UniPathway" id="UPA00060">
    <property type="reaction ID" value="UER00139"/>
</dbReference>
<dbReference type="PANTHER" id="PTHR20857:SF23">
    <property type="entry name" value="THIAMINE BIOSYNTHETIC BIFUNCTIONAL ENZYME"/>
    <property type="match status" value="1"/>
</dbReference>
<evidence type="ECO:0000313" key="20">
    <source>
        <dbReference type="Proteomes" id="UP000672032"/>
    </source>
</evidence>
<evidence type="ECO:0000256" key="9">
    <source>
        <dbReference type="ARBA" id="ARBA00022777"/>
    </source>
</evidence>
<evidence type="ECO:0000256" key="12">
    <source>
        <dbReference type="ARBA" id="ARBA00022977"/>
    </source>
</evidence>
<dbReference type="GO" id="GO:0009228">
    <property type="term" value="P:thiamine biosynthetic process"/>
    <property type="evidence" value="ECO:0007669"/>
    <property type="project" value="UniProtKB-KW"/>
</dbReference>
<evidence type="ECO:0000256" key="8">
    <source>
        <dbReference type="ARBA" id="ARBA00022741"/>
    </source>
</evidence>
<evidence type="ECO:0000256" key="5">
    <source>
        <dbReference type="ARBA" id="ARBA00005165"/>
    </source>
</evidence>
<dbReference type="InterPro" id="IPR013785">
    <property type="entry name" value="Aldolase_TIM"/>
</dbReference>
<dbReference type="PANTHER" id="PTHR20857">
    <property type="entry name" value="THIAMINE-PHOSPHATE PYROPHOSPHORYLASE"/>
    <property type="match status" value="1"/>
</dbReference>
<dbReference type="GO" id="GO:0004417">
    <property type="term" value="F:hydroxyethylthiazole kinase activity"/>
    <property type="evidence" value="ECO:0007669"/>
    <property type="project" value="UniProtKB-EC"/>
</dbReference>
<sequence length="521" mass="54831">MAFKNVDYSLYLVTDATSAILGNRDLVEVVEAAICGGVTIVQYRDKDSDTAALIATAKKLHMVTQKYRVPLLINDRIDVALAVACEGVHIGQDDMDLTTARMLLGKDAIIGVTVSNIHEALAASEAGADYLGIGTMFATPTKTNTKDIIGTAGTKEILDFLHKSGSQVRTVSIGGINSSNLQRVLYQSAAVGKQLDGVAIVSAIMGAQDPEKAANELTQLIWTPPPFASANLPTDQTKKDPRELLLQVPGVIAEVAKKTPLSHNMTNLVVQNFAANVALAIGASPIMANFGEEAADLAKLGGGLVINMGTVTPEGIHNYLQALKAYNKEGGPVVLDPVGCGATAVRRSAVKALLAGGYFDVIKGNEGEIKAVSGSLAQQRGVDSGASTLGPMEKATIVRDLALRERNVVLMTGEIDFLSDGVRTLAISNGHEILGRITGSGCVLGTIVSATLAVHRGDKLLAVLSALLHYEIAAEIAAVRDDVRGPGTFVPALIDELYVIQRANSQGDLRWVERARVEAIV</sequence>
<dbReference type="GO" id="GO:0000287">
    <property type="term" value="F:magnesium ion binding"/>
    <property type="evidence" value="ECO:0007669"/>
    <property type="project" value="InterPro"/>
</dbReference>
<dbReference type="InterPro" id="IPR029056">
    <property type="entry name" value="Ribokinase-like"/>
</dbReference>
<dbReference type="Gene3D" id="3.40.1190.20">
    <property type="match status" value="1"/>
</dbReference>
<comment type="similarity">
    <text evidence="16">In the C-terminal section; belongs to the Thz kinase family.</text>
</comment>
<protein>
    <recommendedName>
        <fullName evidence="18">Thiamine phosphate synthase/TenI domain-containing protein</fullName>
    </recommendedName>
</protein>
<comment type="catalytic activity">
    <reaction evidence="1">
        <text>5-(2-hydroxyethyl)-4-methylthiazole + ATP = 4-methyl-5-(2-phosphooxyethyl)-thiazole + ADP + H(+)</text>
        <dbReference type="Rhea" id="RHEA:24212"/>
        <dbReference type="ChEBI" id="CHEBI:15378"/>
        <dbReference type="ChEBI" id="CHEBI:17957"/>
        <dbReference type="ChEBI" id="CHEBI:30616"/>
        <dbReference type="ChEBI" id="CHEBI:58296"/>
        <dbReference type="ChEBI" id="CHEBI:456216"/>
        <dbReference type="EC" id="2.7.1.50"/>
    </reaction>
</comment>
<dbReference type="FunFam" id="3.20.20.70:FF:000104">
    <property type="entry name" value="Thiamine biosynthetic bifunctional enzyme"/>
    <property type="match status" value="1"/>
</dbReference>
<dbReference type="AlphaFoldDB" id="A0A8A3NUM7"/>
<keyword evidence="9" id="KW-0418">Kinase</keyword>
<dbReference type="PRINTS" id="PR01099">
    <property type="entry name" value="HYETHTZKNASE"/>
</dbReference>
<evidence type="ECO:0000256" key="10">
    <source>
        <dbReference type="ARBA" id="ARBA00022840"/>
    </source>
</evidence>
<evidence type="ECO:0000256" key="15">
    <source>
        <dbReference type="ARBA" id="ARBA00047883"/>
    </source>
</evidence>
<dbReference type="InterPro" id="IPR036206">
    <property type="entry name" value="ThiamineP_synth_sf"/>
</dbReference>
<dbReference type="Pfam" id="PF02581">
    <property type="entry name" value="TMP-TENI"/>
    <property type="match status" value="1"/>
</dbReference>
<dbReference type="Gene3D" id="3.20.20.70">
    <property type="entry name" value="Aldolase class I"/>
    <property type="match status" value="1"/>
</dbReference>
<keyword evidence="12" id="KW-0784">Thiamine biosynthesis</keyword>
<keyword evidence="11" id="KW-0460">Magnesium</keyword>
<comment type="pathway">
    <text evidence="4">Cofactor biosynthesis; thiamine diphosphate biosynthesis; 4-methyl-5-(2-phosphoethyl)-thiazole from 5-(2-hydroxyethyl)-4-methylthiazole: step 1/1.</text>
</comment>
<gene>
    <name evidence="19" type="ORF">DSL72_003674</name>
</gene>
<reference evidence="19" key="1">
    <citation type="submission" date="2020-10" db="EMBL/GenBank/DDBJ databases">
        <title>Genome Sequence of Monilinia vaccinii-corymbosi Sheds Light on Mummy Berry Disease Infection of Blueberry and Mating Type.</title>
        <authorList>
            <person name="Yow A.G."/>
            <person name="Zhang Y."/>
            <person name="Bansal K."/>
            <person name="Eacker S.M."/>
            <person name="Sullivan S."/>
            <person name="Liachko I."/>
            <person name="Cubeta M.A."/>
            <person name="Rollins J.A."/>
            <person name="Ashrafi H."/>
        </authorList>
    </citation>
    <scope>NUCLEOTIDE SEQUENCE</scope>
    <source>
        <strain evidence="19">RL-1</strain>
    </source>
</reference>
<keyword evidence="20" id="KW-1185">Reference proteome</keyword>
<proteinExistence type="inferred from homology"/>
<evidence type="ECO:0000313" key="19">
    <source>
        <dbReference type="EMBL" id="QSZ29163.1"/>
    </source>
</evidence>
<dbReference type="HAMAP" id="MF_00097">
    <property type="entry name" value="TMP_synthase"/>
    <property type="match status" value="1"/>
</dbReference>
<dbReference type="GO" id="GO:0004789">
    <property type="term" value="F:thiamine-phosphate diphosphorylase activity"/>
    <property type="evidence" value="ECO:0007669"/>
    <property type="project" value="UniProtKB-EC"/>
</dbReference>
<dbReference type="CDD" id="cd00564">
    <property type="entry name" value="TMP_TenI"/>
    <property type="match status" value="1"/>
</dbReference>
<comment type="similarity">
    <text evidence="17">In the N-terminal section; belongs to the thiamine-phosphate synthase family.</text>
</comment>
<comment type="function">
    <text evidence="3">Condenses 4-methyl-5-(beta-hydroxyethyl)thiazole monophosphate (THZ-P) and 2-methyl-4-amino-5-hydroxymethyl pyrimidine pyrophosphate (HMP-PP) to form thiamine monophosphate (TMP).</text>
</comment>
<comment type="catalytic activity">
    <reaction evidence="13">
        <text>4-methyl-5-(2-phosphooxyethyl)-thiazole + 4-amino-2-methyl-5-(diphosphooxymethyl)pyrimidine + H(+) = thiamine phosphate + diphosphate</text>
        <dbReference type="Rhea" id="RHEA:22328"/>
        <dbReference type="ChEBI" id="CHEBI:15378"/>
        <dbReference type="ChEBI" id="CHEBI:33019"/>
        <dbReference type="ChEBI" id="CHEBI:37575"/>
        <dbReference type="ChEBI" id="CHEBI:57841"/>
        <dbReference type="ChEBI" id="CHEBI:58296"/>
        <dbReference type="EC" id="2.5.1.3"/>
    </reaction>
</comment>
<dbReference type="SUPFAM" id="SSF53613">
    <property type="entry name" value="Ribokinase-like"/>
    <property type="match status" value="1"/>
</dbReference>
<accession>A0A8A3NUM7</accession>
<dbReference type="NCBIfam" id="NF006830">
    <property type="entry name" value="PRK09355.1"/>
    <property type="match status" value="1"/>
</dbReference>
<comment type="catalytic activity">
    <reaction evidence="15">
        <text>2-[(2R,5Z)-2-carboxy-4-methylthiazol-5(2H)-ylidene]ethyl phosphate + 4-amino-2-methyl-5-(diphosphooxymethyl)pyrimidine + 2 H(+) = thiamine phosphate + CO2 + diphosphate</text>
        <dbReference type="Rhea" id="RHEA:47844"/>
        <dbReference type="ChEBI" id="CHEBI:15378"/>
        <dbReference type="ChEBI" id="CHEBI:16526"/>
        <dbReference type="ChEBI" id="CHEBI:33019"/>
        <dbReference type="ChEBI" id="CHEBI:37575"/>
        <dbReference type="ChEBI" id="CHEBI:57841"/>
        <dbReference type="ChEBI" id="CHEBI:62899"/>
        <dbReference type="EC" id="2.5.1.3"/>
    </reaction>
</comment>
<feature type="domain" description="Thiamine phosphate synthase/TenI" evidence="18">
    <location>
        <begin position="10"/>
        <end position="204"/>
    </location>
</feature>
<dbReference type="InterPro" id="IPR034291">
    <property type="entry name" value="TMP_synthase"/>
</dbReference>
<evidence type="ECO:0000259" key="18">
    <source>
        <dbReference type="Pfam" id="PF02581"/>
    </source>
</evidence>
<evidence type="ECO:0000256" key="7">
    <source>
        <dbReference type="ARBA" id="ARBA00022723"/>
    </source>
</evidence>
<dbReference type="NCBIfam" id="TIGR00694">
    <property type="entry name" value="thiM"/>
    <property type="match status" value="1"/>
</dbReference>
<keyword evidence="6" id="KW-0808">Transferase</keyword>
<evidence type="ECO:0000256" key="17">
    <source>
        <dbReference type="ARBA" id="ARBA00061283"/>
    </source>
</evidence>
<evidence type="ECO:0000256" key="16">
    <source>
        <dbReference type="ARBA" id="ARBA00061146"/>
    </source>
</evidence>
<dbReference type="GO" id="GO:0009229">
    <property type="term" value="P:thiamine diphosphate biosynthetic process"/>
    <property type="evidence" value="ECO:0007669"/>
    <property type="project" value="UniProtKB-UniPathway"/>
</dbReference>